<evidence type="ECO:0000256" key="4">
    <source>
        <dbReference type="ARBA" id="ARBA00022989"/>
    </source>
</evidence>
<dbReference type="KEGG" id="faf:OE104_04140"/>
<evidence type="ECO:0000256" key="6">
    <source>
        <dbReference type="SAM" id="Phobius"/>
    </source>
</evidence>
<keyword evidence="2 6" id="KW-0812">Transmembrane</keyword>
<name>A0A9E8LVX6_9BACI</name>
<gene>
    <name evidence="8" type="ORF">OE104_04140</name>
</gene>
<proteinExistence type="predicted"/>
<dbReference type="Pfam" id="PF05140">
    <property type="entry name" value="ResB"/>
    <property type="match status" value="1"/>
</dbReference>
<dbReference type="InterPro" id="IPR007816">
    <property type="entry name" value="ResB-like_domain"/>
</dbReference>
<evidence type="ECO:0000256" key="5">
    <source>
        <dbReference type="ARBA" id="ARBA00023136"/>
    </source>
</evidence>
<evidence type="ECO:0000313" key="8">
    <source>
        <dbReference type="EMBL" id="WAA10521.1"/>
    </source>
</evidence>
<feature type="domain" description="ResB-like" evidence="7">
    <location>
        <begin position="64"/>
        <end position="516"/>
    </location>
</feature>
<keyword evidence="9" id="KW-1185">Reference proteome</keyword>
<dbReference type="GO" id="GO:0016020">
    <property type="term" value="C:membrane"/>
    <property type="evidence" value="ECO:0007669"/>
    <property type="project" value="UniProtKB-SubCell"/>
</dbReference>
<sequence length="535" mass="61763">MKQIKCECGHVNPHGTIICESCGKVLDEKNEQPLLDMRYEGTARRSQTYKRTVIDKIWNFFSSVKVGVALIVITLVVSAIGTILPQEKHISLSVPAETFYAETYGTFGKIYYALGFHDLYGSLWYVLLIASIGVSLVICSLDRAVPLYRALKKQKANKHESFLKRQRLFAEMDVHNSDMTHSVKLFKERLIKKRYRIVEEDGNILAEKGRFSRWGPYVNHIGLIIVLIGIMFRAVPGFYVDEWLMIKEGETKAIPGTEKQYYLTNHQFIIETYDETDNAVFKEVLEENGTIVKNYQSNVTLYKASHSIPGEEAELTKMKDYEIRVNEPLTFDGFYIYQMTYKNEMKSMTFALTKKETNEIFGYVTIDLENPQREYDLENGYRVELLSYFPDFEFTNGTPTTKSPNPNNPAFAFKMITPENPEGETSFTSIQQTIEPFGDNEYKMTFQKVETIFYSGLSVKKDSTLWIIAIGGVIFLIGVTQGSFWFHRRIWLKVTDRHLYIAGHTNKNWFSFQREMKELIQGTALPQPIDQSKKT</sequence>
<dbReference type="InterPro" id="IPR023494">
    <property type="entry name" value="Cyt_c_bgen_Ccs1/CcsB/ResB"/>
</dbReference>
<dbReference type="PANTHER" id="PTHR31566:SF0">
    <property type="entry name" value="CYTOCHROME C BIOGENESIS PROTEIN CCS1, CHLOROPLASTIC"/>
    <property type="match status" value="1"/>
</dbReference>
<dbReference type="AlphaFoldDB" id="A0A9E8LVX6"/>
<keyword evidence="3" id="KW-0201">Cytochrome c-type biogenesis</keyword>
<protein>
    <submittedName>
        <fullName evidence="8">Cytochrome c biogenesis protein ResB</fullName>
    </submittedName>
</protein>
<dbReference type="Proteomes" id="UP001164718">
    <property type="component" value="Chromosome"/>
</dbReference>
<feature type="transmembrane region" description="Helical" evidence="6">
    <location>
        <begin position="217"/>
        <end position="239"/>
    </location>
</feature>
<comment type="subcellular location">
    <subcellularLocation>
        <location evidence="1">Membrane</location>
        <topology evidence="1">Multi-pass membrane protein</topology>
    </subcellularLocation>
</comment>
<feature type="transmembrane region" description="Helical" evidence="6">
    <location>
        <begin position="123"/>
        <end position="145"/>
    </location>
</feature>
<feature type="transmembrane region" description="Helical" evidence="6">
    <location>
        <begin position="57"/>
        <end position="84"/>
    </location>
</feature>
<evidence type="ECO:0000256" key="3">
    <source>
        <dbReference type="ARBA" id="ARBA00022748"/>
    </source>
</evidence>
<dbReference type="EMBL" id="CP106878">
    <property type="protein sequence ID" value="WAA10521.1"/>
    <property type="molecule type" value="Genomic_DNA"/>
</dbReference>
<evidence type="ECO:0000313" key="9">
    <source>
        <dbReference type="Proteomes" id="UP001164718"/>
    </source>
</evidence>
<dbReference type="RefSeq" id="WP_275418312.1">
    <property type="nucleotide sequence ID" value="NZ_CP106878.1"/>
</dbReference>
<dbReference type="GO" id="GO:0017004">
    <property type="term" value="P:cytochrome complex assembly"/>
    <property type="evidence" value="ECO:0007669"/>
    <property type="project" value="UniProtKB-KW"/>
</dbReference>
<evidence type="ECO:0000256" key="2">
    <source>
        <dbReference type="ARBA" id="ARBA00022692"/>
    </source>
</evidence>
<keyword evidence="5 6" id="KW-0472">Membrane</keyword>
<feature type="transmembrane region" description="Helical" evidence="6">
    <location>
        <begin position="465"/>
        <end position="487"/>
    </location>
</feature>
<evidence type="ECO:0000256" key="1">
    <source>
        <dbReference type="ARBA" id="ARBA00004141"/>
    </source>
</evidence>
<keyword evidence="4 6" id="KW-1133">Transmembrane helix</keyword>
<accession>A0A9E8LVX6</accession>
<dbReference type="PANTHER" id="PTHR31566">
    <property type="entry name" value="CYTOCHROME C BIOGENESIS PROTEIN CCS1, CHLOROPLASTIC"/>
    <property type="match status" value="1"/>
</dbReference>
<evidence type="ECO:0000259" key="7">
    <source>
        <dbReference type="Pfam" id="PF05140"/>
    </source>
</evidence>
<reference evidence="8" key="1">
    <citation type="submission" date="2022-09" db="EMBL/GenBank/DDBJ databases">
        <title>Complete Genomes of Fervidibacillus albus and Fervidibacillus halotolerans isolated from tidal flat sediments.</title>
        <authorList>
            <person name="Kwon K.K."/>
            <person name="Yang S.-H."/>
            <person name="Park M.J."/>
            <person name="Oh H.-M."/>
        </authorList>
    </citation>
    <scope>NUCLEOTIDE SEQUENCE</scope>
    <source>
        <strain evidence="8">MEBiC13591</strain>
    </source>
</reference>
<organism evidence="8 9">
    <name type="scientific">Fervidibacillus albus</name>
    <dbReference type="NCBI Taxonomy" id="2980026"/>
    <lineage>
        <taxon>Bacteria</taxon>
        <taxon>Bacillati</taxon>
        <taxon>Bacillota</taxon>
        <taxon>Bacilli</taxon>
        <taxon>Bacillales</taxon>
        <taxon>Bacillaceae</taxon>
        <taxon>Fervidibacillus</taxon>
    </lineage>
</organism>